<dbReference type="EMBL" id="DF142840">
    <property type="protein sequence ID" value="GAA47464.1"/>
    <property type="molecule type" value="Genomic_DNA"/>
</dbReference>
<keyword evidence="9" id="KW-0479">Metal-binding</keyword>
<dbReference type="Gene3D" id="3.30.540.30">
    <property type="match status" value="2"/>
</dbReference>
<dbReference type="InterPro" id="IPR039461">
    <property type="entry name" value="Peptidase_M49"/>
</dbReference>
<evidence type="ECO:0000313" key="17">
    <source>
        <dbReference type="Proteomes" id="UP000008909"/>
    </source>
</evidence>
<dbReference type="SUPFAM" id="SSF53474">
    <property type="entry name" value="alpha/beta-Hydrolases"/>
    <property type="match status" value="1"/>
</dbReference>
<evidence type="ECO:0000256" key="7">
    <source>
        <dbReference type="ARBA" id="ARBA00022490"/>
    </source>
</evidence>
<dbReference type="Gene3D" id="3.40.50.1820">
    <property type="entry name" value="alpha/beta hydrolase"/>
    <property type="match status" value="1"/>
</dbReference>
<dbReference type="GO" id="GO:0046872">
    <property type="term" value="F:metal ion binding"/>
    <property type="evidence" value="ECO:0007669"/>
    <property type="project" value="UniProtKB-KW"/>
</dbReference>
<dbReference type="FunFam" id="3.30.540.30:FF:000001">
    <property type="entry name" value="Dipeptidyl peptidase 3"/>
    <property type="match status" value="1"/>
</dbReference>
<evidence type="ECO:0000259" key="15">
    <source>
        <dbReference type="Pfam" id="PF07859"/>
    </source>
</evidence>
<dbReference type="InterPro" id="IPR029058">
    <property type="entry name" value="AB_hydrolase_fold"/>
</dbReference>
<gene>
    <name evidence="16" type="ORF">CLF_100396</name>
</gene>
<evidence type="ECO:0000256" key="4">
    <source>
        <dbReference type="ARBA" id="ARBA00010200"/>
    </source>
</evidence>
<dbReference type="Proteomes" id="UP000008909">
    <property type="component" value="Unassembled WGS sequence"/>
</dbReference>
<sequence length="1178" mass="133275">MDFYVTVPPPVHYLDSTQAFQVLNREEKQYIFSCAQASWIGGLIDLIQTSPEAAGVFLLMLRVFGSQDPDSMAREAKKSGFSDTEIEAALSYFACVFGNLGNYQNFGDTKFVPSICANRLTQFLSTNTYFSDQTTGIQDLWNELLPAIYSLSPRRLRLGFGPHDGLSTYYSANCSREDAEIVQKFLKTAKLEAYNTRLFKEPVEEAGKLLFTLRFACADRRIVDAEHVDDIPSNWHLQLEYGDMHELMSLLVSSCHEASTHALNEDEARMWSLYADSFQSGSIDTHKAASKVWVSDKNPAVETYIGFIESYRDPLGVRGEFEGFVAVVNKMMSAKFQQLVDNAVEILAQLPWPRSYERDKFSKPDFTSLDVVMFASSGIPLGINIPNYDDVREKHGFKNVALGNVISARFKDPKVDFLSEADRALYLANIETAYEIQVGLHELLGHGSGKLFRRDNDGLFNFDRETTKDFLTGGLVEHWYEPGETWDSVFATLSSPMEECRAECVGVYLCDLHNVLRLFGVDVHGKQSDQSVHDVVYVNWLSMVRSGVMGMEFYSPAENGGDTGAWRQAHSCARYAILRVLMEADPTMVRVDQVTGADGAPDLLITLDRNKLKTVAKPAIGTFLAKLQYYKSTANVRDGKAFFMNYSELLPEHLAVRKIVIDRKRPRPLFVQPNLRQVNGEIELVPYPTTYAGLIQSYVDRFRELPRGPQAVKALEAAWRRDQPVPDNVTTRMRAVVRHRVSAFGTCSSLINENHRRFQTPVRPYSVRIIGNIVFQLASINGNRGTDAYRLISKRDTKAENRKIIESEYSEGCGWNTTRSLDRADWFVPCVQEGGMDTSAAEKLPQIIDKVDFEYDAVNWLKSNKDEPKTAADARRKLREVLRRQSDACRRNEIALGRPEFNIPYGRPGADSQGTEAFDWFPPRKWPINAVHLIVYIHGGYWRAIDLPECTNFATPITQAGGIFVAVGYRLAPWQTIHEMPRQLCVALTHIIDYTEKRIEQETHSQLQVKLHLMGHSAGAHLALETVMAGLQAQQDSNDRWLKDLGTMVLIAGIYDVRPMVHTFINTALRLRSADEAWACSPLRLFTDFPKDHFRQMSHIDVLFAWAEYDPPALIQQSQDMSKIYAEYSKTYGGQLYTGRVETYCAKYEDHFTTIMNLNNGTSGSALLKKILEFIGLL</sequence>
<dbReference type="PANTHER" id="PTHR23422">
    <property type="entry name" value="DIPEPTIDYL PEPTIDASE III-RELATED"/>
    <property type="match status" value="1"/>
</dbReference>
<proteinExistence type="inferred from homology"/>
<comment type="catalytic activity">
    <reaction evidence="1">
        <text>Release of an N-terminal dipeptide from a peptide comprising four or more residues, with broad specificity. Also acts on dipeptidyl 2-naphthylamides.</text>
        <dbReference type="EC" id="3.4.14.4"/>
    </reaction>
</comment>
<dbReference type="GO" id="GO:0005737">
    <property type="term" value="C:cytoplasm"/>
    <property type="evidence" value="ECO:0007669"/>
    <property type="project" value="UniProtKB-SubCell"/>
</dbReference>
<evidence type="ECO:0000256" key="8">
    <source>
        <dbReference type="ARBA" id="ARBA00022670"/>
    </source>
</evidence>
<protein>
    <recommendedName>
        <fullName evidence="5">dipeptidyl-peptidase III</fullName>
        <ecNumber evidence="5">3.4.14.4</ecNumber>
    </recommendedName>
    <alternativeName>
        <fullName evidence="13">Dipeptidyl aminopeptidase III</fullName>
    </alternativeName>
    <alternativeName>
        <fullName evidence="14">Dipeptidyl peptidase III</fullName>
    </alternativeName>
</protein>
<evidence type="ECO:0000256" key="5">
    <source>
        <dbReference type="ARBA" id="ARBA00012063"/>
    </source>
</evidence>
<comment type="cofactor">
    <cofactor evidence="2">
        <name>Zn(2+)</name>
        <dbReference type="ChEBI" id="CHEBI:29105"/>
    </cofactor>
</comment>
<dbReference type="GO" id="GO:0008239">
    <property type="term" value="F:dipeptidyl-peptidase activity"/>
    <property type="evidence" value="ECO:0007669"/>
    <property type="project" value="UniProtKB-EC"/>
</dbReference>
<evidence type="ECO:0000256" key="6">
    <source>
        <dbReference type="ARBA" id="ARBA00022438"/>
    </source>
</evidence>
<dbReference type="EC" id="3.4.14.4" evidence="5"/>
<dbReference type="Pfam" id="PF07859">
    <property type="entry name" value="Abhydrolase_3"/>
    <property type="match status" value="1"/>
</dbReference>
<feature type="domain" description="Alpha/beta hydrolase fold-3" evidence="15">
    <location>
        <begin position="934"/>
        <end position="1057"/>
    </location>
</feature>
<evidence type="ECO:0000256" key="3">
    <source>
        <dbReference type="ARBA" id="ARBA00004496"/>
    </source>
</evidence>
<evidence type="ECO:0000256" key="2">
    <source>
        <dbReference type="ARBA" id="ARBA00001947"/>
    </source>
</evidence>
<name>G7Y3C7_CLOSI</name>
<reference key="2">
    <citation type="submission" date="2011-10" db="EMBL/GenBank/DDBJ databases">
        <title>The genome and transcriptome sequence of Clonorchis sinensis provide insights into the carcinogenic liver fluke.</title>
        <authorList>
            <person name="Wang X."/>
            <person name="Huang Y."/>
            <person name="Chen W."/>
            <person name="Liu H."/>
            <person name="Guo L."/>
            <person name="Chen Y."/>
            <person name="Luo F."/>
            <person name="Zhou W."/>
            <person name="Sun J."/>
            <person name="Mao Q."/>
            <person name="Liang P."/>
            <person name="Zhou C."/>
            <person name="Tian Y."/>
            <person name="Men J."/>
            <person name="Lv X."/>
            <person name="Huang L."/>
            <person name="Zhou J."/>
            <person name="Hu Y."/>
            <person name="Li R."/>
            <person name="Zhang F."/>
            <person name="Lei H."/>
            <person name="Li X."/>
            <person name="Hu X."/>
            <person name="Liang C."/>
            <person name="Xu J."/>
            <person name="Wu Z."/>
            <person name="Yu X."/>
        </authorList>
    </citation>
    <scope>NUCLEOTIDE SEQUENCE</scope>
    <source>
        <strain>Henan</strain>
    </source>
</reference>
<evidence type="ECO:0000256" key="10">
    <source>
        <dbReference type="ARBA" id="ARBA00022801"/>
    </source>
</evidence>
<evidence type="ECO:0000256" key="1">
    <source>
        <dbReference type="ARBA" id="ARBA00001336"/>
    </source>
</evidence>
<dbReference type="MEROPS" id="M49.001"/>
<dbReference type="GO" id="GO:0004177">
    <property type="term" value="F:aminopeptidase activity"/>
    <property type="evidence" value="ECO:0007669"/>
    <property type="project" value="UniProtKB-KW"/>
</dbReference>
<keyword evidence="8" id="KW-0645">Protease</keyword>
<evidence type="ECO:0000313" key="16">
    <source>
        <dbReference type="EMBL" id="GAA47464.1"/>
    </source>
</evidence>
<evidence type="ECO:0000256" key="13">
    <source>
        <dbReference type="ARBA" id="ARBA00031288"/>
    </source>
</evidence>
<evidence type="ECO:0000256" key="9">
    <source>
        <dbReference type="ARBA" id="ARBA00022723"/>
    </source>
</evidence>
<comment type="similarity">
    <text evidence="4">Belongs to the peptidase M49 family.</text>
</comment>
<keyword evidence="10" id="KW-0378">Hydrolase</keyword>
<dbReference type="GO" id="GO:0008237">
    <property type="term" value="F:metallopeptidase activity"/>
    <property type="evidence" value="ECO:0007669"/>
    <property type="project" value="UniProtKB-KW"/>
</dbReference>
<dbReference type="Pfam" id="PF03571">
    <property type="entry name" value="Peptidase_M49"/>
    <property type="match status" value="1"/>
</dbReference>
<dbReference type="AlphaFoldDB" id="G7Y3C7"/>
<organism evidence="16 17">
    <name type="scientific">Clonorchis sinensis</name>
    <name type="common">Chinese liver fluke</name>
    <dbReference type="NCBI Taxonomy" id="79923"/>
    <lineage>
        <taxon>Eukaryota</taxon>
        <taxon>Metazoa</taxon>
        <taxon>Spiralia</taxon>
        <taxon>Lophotrochozoa</taxon>
        <taxon>Platyhelminthes</taxon>
        <taxon>Trematoda</taxon>
        <taxon>Digenea</taxon>
        <taxon>Opisthorchiida</taxon>
        <taxon>Opisthorchiata</taxon>
        <taxon>Opisthorchiidae</taxon>
        <taxon>Clonorchis</taxon>
    </lineage>
</organism>
<keyword evidence="12" id="KW-0482">Metalloprotease</keyword>
<reference evidence="16" key="1">
    <citation type="journal article" date="2011" name="Genome Biol.">
        <title>The draft genome of the carcinogenic human liver fluke Clonorchis sinensis.</title>
        <authorList>
            <person name="Wang X."/>
            <person name="Chen W."/>
            <person name="Huang Y."/>
            <person name="Sun J."/>
            <person name="Men J."/>
            <person name="Liu H."/>
            <person name="Luo F."/>
            <person name="Guo L."/>
            <person name="Lv X."/>
            <person name="Deng C."/>
            <person name="Zhou C."/>
            <person name="Fan Y."/>
            <person name="Li X."/>
            <person name="Huang L."/>
            <person name="Hu Y."/>
            <person name="Liang C."/>
            <person name="Hu X."/>
            <person name="Xu J."/>
            <person name="Yu X."/>
        </authorList>
    </citation>
    <scope>NUCLEOTIDE SEQUENCE [LARGE SCALE GENOMIC DNA]</scope>
    <source>
        <strain evidence="16">Henan</strain>
    </source>
</reference>
<dbReference type="PANTHER" id="PTHR23422:SF11">
    <property type="entry name" value="DIPEPTIDYL PEPTIDASE 3"/>
    <property type="match status" value="1"/>
</dbReference>
<keyword evidence="6" id="KW-0031">Aminopeptidase</keyword>
<evidence type="ECO:0000256" key="12">
    <source>
        <dbReference type="ARBA" id="ARBA00023049"/>
    </source>
</evidence>
<accession>G7Y3C7</accession>
<dbReference type="GO" id="GO:0006508">
    <property type="term" value="P:proteolysis"/>
    <property type="evidence" value="ECO:0007669"/>
    <property type="project" value="UniProtKB-KW"/>
</dbReference>
<evidence type="ECO:0000256" key="11">
    <source>
        <dbReference type="ARBA" id="ARBA00022833"/>
    </source>
</evidence>
<keyword evidence="7" id="KW-0963">Cytoplasm</keyword>
<keyword evidence="11" id="KW-0862">Zinc</keyword>
<keyword evidence="17" id="KW-1185">Reference proteome</keyword>
<evidence type="ECO:0000256" key="14">
    <source>
        <dbReference type="ARBA" id="ARBA00032119"/>
    </source>
</evidence>
<dbReference type="InterPro" id="IPR013094">
    <property type="entry name" value="AB_hydrolase_3"/>
</dbReference>
<comment type="subcellular location">
    <subcellularLocation>
        <location evidence="3">Cytoplasm</location>
    </subcellularLocation>
</comment>